<dbReference type="PROSITE" id="PS51832">
    <property type="entry name" value="HD_GYP"/>
    <property type="match status" value="1"/>
</dbReference>
<dbReference type="EMBL" id="MARB01000034">
    <property type="protein sequence ID" value="ODJ85822.1"/>
    <property type="molecule type" value="Genomic_DNA"/>
</dbReference>
<dbReference type="InterPro" id="IPR003607">
    <property type="entry name" value="HD/PDEase_dom"/>
</dbReference>
<keyword evidence="2" id="KW-0378">Hydrolase</keyword>
<dbReference type="Pfam" id="PF13487">
    <property type="entry name" value="HD_5"/>
    <property type="match status" value="1"/>
</dbReference>
<gene>
    <name evidence="2" type="primary">rpfG_6</name>
    <name evidence="2" type="ORF">CODIS_39380</name>
</gene>
<proteinExistence type="predicted"/>
<protein>
    <submittedName>
        <fullName evidence="2">Cyclic di-GMP phosphodiesterase response regulator RpfG</fullName>
        <ecNumber evidence="2">3.1.4.52</ecNumber>
    </submittedName>
</protein>
<keyword evidence="3" id="KW-1185">Reference proteome</keyword>
<dbReference type="InterPro" id="IPR037522">
    <property type="entry name" value="HD_GYP_dom"/>
</dbReference>
<dbReference type="Proteomes" id="UP000094769">
    <property type="component" value="Unassembled WGS sequence"/>
</dbReference>
<dbReference type="AlphaFoldDB" id="A0A7Z0VHU6"/>
<evidence type="ECO:0000259" key="1">
    <source>
        <dbReference type="PROSITE" id="PS51832"/>
    </source>
</evidence>
<dbReference type="Gene3D" id="1.10.3210.10">
    <property type="entry name" value="Hypothetical protein af1432"/>
    <property type="match status" value="1"/>
</dbReference>
<organism evidence="2 3">
    <name type="scientific">Candidatus Thiodiazotropha endolucinida</name>
    <dbReference type="NCBI Taxonomy" id="1655433"/>
    <lineage>
        <taxon>Bacteria</taxon>
        <taxon>Pseudomonadati</taxon>
        <taxon>Pseudomonadota</taxon>
        <taxon>Gammaproteobacteria</taxon>
        <taxon>Chromatiales</taxon>
        <taxon>Sedimenticolaceae</taxon>
        <taxon>Candidatus Thiodiazotropha</taxon>
    </lineage>
</organism>
<evidence type="ECO:0000313" key="3">
    <source>
        <dbReference type="Proteomes" id="UP000094769"/>
    </source>
</evidence>
<feature type="domain" description="HD-GYP" evidence="1">
    <location>
        <begin position="24"/>
        <end position="219"/>
    </location>
</feature>
<dbReference type="EC" id="3.1.4.52" evidence="2"/>
<name>A0A7Z0VHU6_9GAMM</name>
<comment type="caution">
    <text evidence="2">The sequence shown here is derived from an EMBL/GenBank/DDBJ whole genome shotgun (WGS) entry which is preliminary data.</text>
</comment>
<accession>A0A7Z0VHU6</accession>
<dbReference type="PANTHER" id="PTHR43155">
    <property type="entry name" value="CYCLIC DI-GMP PHOSPHODIESTERASE PA4108-RELATED"/>
    <property type="match status" value="1"/>
</dbReference>
<dbReference type="SMART" id="SM00471">
    <property type="entry name" value="HDc"/>
    <property type="match status" value="1"/>
</dbReference>
<dbReference type="GO" id="GO:0071111">
    <property type="term" value="F:cyclic-guanylate-specific phosphodiesterase activity"/>
    <property type="evidence" value="ECO:0007669"/>
    <property type="project" value="UniProtKB-EC"/>
</dbReference>
<reference evidence="2 3" key="1">
    <citation type="submission" date="2016-06" db="EMBL/GenBank/DDBJ databases">
        <title>Genome sequence of endosymbiont of Candidatus Endolucinida thiodiazotropha.</title>
        <authorList>
            <person name="Poehlein A."/>
            <person name="Koenig S."/>
            <person name="Heiden S.E."/>
            <person name="Thuermer A."/>
            <person name="Voget S."/>
            <person name="Daniel R."/>
            <person name="Markert S."/>
            <person name="Gros O."/>
            <person name="Schweder T."/>
        </authorList>
    </citation>
    <scope>NUCLEOTIDE SEQUENCE [LARGE SCALE GENOMIC DNA]</scope>
    <source>
        <strain evidence="2 3">COS</strain>
    </source>
</reference>
<evidence type="ECO:0000313" key="2">
    <source>
        <dbReference type="EMBL" id="ODJ85822.1"/>
    </source>
</evidence>
<sequence length="302" mass="33298">MISLLPAAKSLFEPDYTSELRQRGMKPLLQSLLVMAWMVEARDPYSGGHLWRVSQYCRLLAESLGLNKYEVARITLGGFLHDLGKISVPDSILKKPGRLNDDEYETIMNHPEIGARILIGHPLASLVKNAILHHHERPDGAGYPFGLDEGNLSIDSRIVSICDAFDAMTSTRPYRHSLPLDQALKDIKLNLHTQFDGNFGHLFIELAHSGRMNTILGHTDQGIPIQNCLTCGPTIVVRRSQKSGELTYCPNCAAEAIIEKNNSRISIHPTGRKGSVKSLQPKVDMDLIGEYVATSAAALVIA</sequence>
<dbReference type="PANTHER" id="PTHR43155:SF2">
    <property type="entry name" value="CYCLIC DI-GMP PHOSPHODIESTERASE PA4108"/>
    <property type="match status" value="1"/>
</dbReference>
<dbReference type="SUPFAM" id="SSF109604">
    <property type="entry name" value="HD-domain/PDEase-like"/>
    <property type="match status" value="1"/>
</dbReference>
<dbReference type="CDD" id="cd00077">
    <property type="entry name" value="HDc"/>
    <property type="match status" value="1"/>
</dbReference>